<dbReference type="AlphaFoldDB" id="A0A0N5AWL5"/>
<dbReference type="WBParaSite" id="SMUV_0000931801-mRNA-1">
    <property type="protein sequence ID" value="SMUV_0000931801-mRNA-1"/>
    <property type="gene ID" value="SMUV_0000931801"/>
</dbReference>
<accession>A0A0N5AWL5</accession>
<evidence type="ECO:0000313" key="2">
    <source>
        <dbReference type="Proteomes" id="UP000046393"/>
    </source>
</evidence>
<keyword evidence="2" id="KW-1185">Reference proteome</keyword>
<protein>
    <submittedName>
        <fullName evidence="3">RAB6-interacting golgin</fullName>
    </submittedName>
</protein>
<reference evidence="3" key="1">
    <citation type="submission" date="2017-02" db="UniProtKB">
        <authorList>
            <consortium name="WormBaseParasite"/>
        </authorList>
    </citation>
    <scope>IDENTIFICATION</scope>
</reference>
<feature type="compositionally biased region" description="Polar residues" evidence="1">
    <location>
        <begin position="162"/>
        <end position="171"/>
    </location>
</feature>
<evidence type="ECO:0000256" key="1">
    <source>
        <dbReference type="SAM" id="MobiDB-lite"/>
    </source>
</evidence>
<feature type="compositionally biased region" description="Polar residues" evidence="1">
    <location>
        <begin position="1"/>
        <end position="10"/>
    </location>
</feature>
<feature type="compositionally biased region" description="Basic and acidic residues" evidence="1">
    <location>
        <begin position="27"/>
        <end position="41"/>
    </location>
</feature>
<feature type="region of interest" description="Disordered" evidence="1">
    <location>
        <begin position="1"/>
        <end position="41"/>
    </location>
</feature>
<feature type="region of interest" description="Disordered" evidence="1">
    <location>
        <begin position="237"/>
        <end position="286"/>
    </location>
</feature>
<sequence length="286" mass="31797">MQARLEQQTTPEEHSPGASVAEIFPASHEESSERRSSRAEVEARKLREECKRQRNAIASLKGTVEKLQRQMSAQESSFVAQLLAMHEKAAEGRADVRRSRARIEADLARCLESYRVFSALEAAREVNEDKVMSELINHMSVPKSITPTLSLASPDVTTASVCSQSSETDLPTSVIDERPPSVRSDSQDRNKLKYMLYIVVDRMEEGSEVADVDIETHMEGTFSSDDNPRYVNDLLKNDETGRTPPLQFVSANEDSNESSESVDVNAEQFVLPALPPGRSPAARRDC</sequence>
<feature type="compositionally biased region" description="Basic and acidic residues" evidence="1">
    <location>
        <begin position="175"/>
        <end position="187"/>
    </location>
</feature>
<proteinExistence type="predicted"/>
<organism evidence="2 3">
    <name type="scientific">Syphacia muris</name>
    <dbReference type="NCBI Taxonomy" id="451379"/>
    <lineage>
        <taxon>Eukaryota</taxon>
        <taxon>Metazoa</taxon>
        <taxon>Ecdysozoa</taxon>
        <taxon>Nematoda</taxon>
        <taxon>Chromadorea</taxon>
        <taxon>Rhabditida</taxon>
        <taxon>Spirurina</taxon>
        <taxon>Oxyuridomorpha</taxon>
        <taxon>Oxyuroidea</taxon>
        <taxon>Oxyuridae</taxon>
        <taxon>Syphacia</taxon>
    </lineage>
</organism>
<feature type="region of interest" description="Disordered" evidence="1">
    <location>
        <begin position="162"/>
        <end position="187"/>
    </location>
</feature>
<dbReference type="STRING" id="451379.A0A0N5AWL5"/>
<dbReference type="Proteomes" id="UP000046393">
    <property type="component" value="Unplaced"/>
</dbReference>
<evidence type="ECO:0000313" key="3">
    <source>
        <dbReference type="WBParaSite" id="SMUV_0000931801-mRNA-1"/>
    </source>
</evidence>
<feature type="compositionally biased region" description="Low complexity" evidence="1">
    <location>
        <begin position="249"/>
        <end position="267"/>
    </location>
</feature>
<name>A0A0N5AWL5_9BILA</name>